<reference evidence="4 5" key="1">
    <citation type="submission" date="2018-11" db="EMBL/GenBank/DDBJ databases">
        <title>Deinococcus shelandsis sp. nov., isolated from South Shetland Islands soil of Antarctica.</title>
        <authorList>
            <person name="Tian J."/>
        </authorList>
    </citation>
    <scope>NUCLEOTIDE SEQUENCE [LARGE SCALE GENOMIC DNA]</scope>
    <source>
        <strain evidence="4 5">S14-83T</strain>
        <plasmid evidence="4 5">unnamed2</plasmid>
    </source>
</reference>
<dbReference type="InterPro" id="IPR037522">
    <property type="entry name" value="HD_GYP_dom"/>
</dbReference>
<organism evidence="4 5">
    <name type="scientific">Deinococcus psychrotolerans</name>
    <dbReference type="NCBI Taxonomy" id="2489213"/>
    <lineage>
        <taxon>Bacteria</taxon>
        <taxon>Thermotogati</taxon>
        <taxon>Deinococcota</taxon>
        <taxon>Deinococci</taxon>
        <taxon>Deinococcales</taxon>
        <taxon>Deinococcaceae</taxon>
        <taxon>Deinococcus</taxon>
    </lineage>
</organism>
<dbReference type="AlphaFoldDB" id="A0A3G8YT89"/>
<feature type="domain" description="GGDEF" evidence="2">
    <location>
        <begin position="142"/>
        <end position="269"/>
    </location>
</feature>
<feature type="domain" description="PAS" evidence="1">
    <location>
        <begin position="13"/>
        <end position="75"/>
    </location>
</feature>
<dbReference type="PANTHER" id="PTHR45228:SF8">
    <property type="entry name" value="TWO-COMPONENT RESPONSE REGULATOR-RELATED"/>
    <property type="match status" value="1"/>
</dbReference>
<name>A0A3G8YT89_9DEIO</name>
<keyword evidence="5" id="KW-1185">Reference proteome</keyword>
<dbReference type="CDD" id="cd01949">
    <property type="entry name" value="GGDEF"/>
    <property type="match status" value="1"/>
</dbReference>
<dbReference type="InterPro" id="IPR029787">
    <property type="entry name" value="Nucleotide_cyclase"/>
</dbReference>
<dbReference type="SUPFAM" id="SSF55785">
    <property type="entry name" value="PYP-like sensor domain (PAS domain)"/>
    <property type="match status" value="1"/>
</dbReference>
<dbReference type="InterPro" id="IPR043128">
    <property type="entry name" value="Rev_trsase/Diguanyl_cyclase"/>
</dbReference>
<dbReference type="KEGG" id="dph:EHF33_18550"/>
<dbReference type="Gene3D" id="3.30.450.20">
    <property type="entry name" value="PAS domain"/>
    <property type="match status" value="1"/>
</dbReference>
<protein>
    <submittedName>
        <fullName evidence="4">HD domain-containing protein</fullName>
    </submittedName>
</protein>
<dbReference type="SMART" id="SM00471">
    <property type="entry name" value="HDc"/>
    <property type="match status" value="1"/>
</dbReference>
<evidence type="ECO:0000259" key="1">
    <source>
        <dbReference type="PROSITE" id="PS50112"/>
    </source>
</evidence>
<dbReference type="RefSeq" id="WP_124875006.1">
    <property type="nucleotide sequence ID" value="NZ_CP034186.1"/>
</dbReference>
<dbReference type="EMBL" id="CP034186">
    <property type="protein sequence ID" value="AZI44911.1"/>
    <property type="molecule type" value="Genomic_DNA"/>
</dbReference>
<dbReference type="InterPro" id="IPR052020">
    <property type="entry name" value="Cyclic_di-GMP/3'3'-cGAMP_PDE"/>
</dbReference>
<dbReference type="SUPFAM" id="SSF55781">
    <property type="entry name" value="GAF domain-like"/>
    <property type="match status" value="1"/>
</dbReference>
<dbReference type="InterPro" id="IPR003018">
    <property type="entry name" value="GAF"/>
</dbReference>
<dbReference type="InterPro" id="IPR003607">
    <property type="entry name" value="HD/PDEase_dom"/>
</dbReference>
<dbReference type="PROSITE" id="PS50112">
    <property type="entry name" value="PAS"/>
    <property type="match status" value="1"/>
</dbReference>
<dbReference type="Pfam" id="PF08448">
    <property type="entry name" value="PAS_4"/>
    <property type="match status" value="1"/>
</dbReference>
<evidence type="ECO:0000259" key="2">
    <source>
        <dbReference type="PROSITE" id="PS50887"/>
    </source>
</evidence>
<dbReference type="Proteomes" id="UP000276417">
    <property type="component" value="Plasmid unnamed2"/>
</dbReference>
<dbReference type="InterPro" id="IPR000014">
    <property type="entry name" value="PAS"/>
</dbReference>
<keyword evidence="4" id="KW-0614">Plasmid</keyword>
<gene>
    <name evidence="4" type="ORF">EHF33_18550</name>
</gene>
<dbReference type="InterPro" id="IPR029016">
    <property type="entry name" value="GAF-like_dom_sf"/>
</dbReference>
<dbReference type="PROSITE" id="PS51832">
    <property type="entry name" value="HD_GYP"/>
    <property type="match status" value="1"/>
</dbReference>
<dbReference type="SUPFAM" id="SSF55073">
    <property type="entry name" value="Nucleotide cyclase"/>
    <property type="match status" value="1"/>
</dbReference>
<dbReference type="Pfam" id="PF01590">
    <property type="entry name" value="GAF"/>
    <property type="match status" value="1"/>
</dbReference>
<evidence type="ECO:0000313" key="5">
    <source>
        <dbReference type="Proteomes" id="UP000276417"/>
    </source>
</evidence>
<dbReference type="SMART" id="SM00267">
    <property type="entry name" value="GGDEF"/>
    <property type="match status" value="1"/>
</dbReference>
<dbReference type="InterPro" id="IPR035965">
    <property type="entry name" value="PAS-like_dom_sf"/>
</dbReference>
<dbReference type="Gene3D" id="3.30.450.40">
    <property type="match status" value="1"/>
</dbReference>
<sequence>MLPLFPLASKHPFDRVEDVMFTLDANERLTFVNAFALKAWGKEPHELLGRTYQDALPSKTQPEVMTAFRHVLSTQQRTELEVFGDRHQSWIGITVYPDDGGLIVHVRPLLRSAGNPVPTDFDALTGCLTRSAFVEAQRSLTFPHVLAIVDLNLLKSVNTLRGHSGGDAHIRTVAHALREALPAGALICRWGGDEFVILTPGPDQSAFQDLLDETNRGLPGPMPGTLAFTAGMTVWEAETVYERAFAIADEQLQVQKEHLRETTPSEYEASSFVTFSQELEALCDPGDLIEHALNRLLKLLNVDQAAYAIIDGNETFFSHRTFRESVPVPQPALHVRVPLTDAGLVNTVRRTRTTAWGTDYPSIPDNIASVVAQGVKSSIVTPVFRRGQVVAAIVLRTVNRWQTITPQMRKIVELTALRLEHALELRRAVGEVRSTLEAGMLTLGIVLEARDFETIGHTRRAAGMAAQLGEQLGLSTTDLHHLRQGAYLHDLGKLCVPDQILRKPGRLTPEEWAVMQSHVVQGYDLATRIAGLSTPTLDVIRSHHERWDGSGYPDGLAGAAIPLSARIFAVCDVYDALISERPYKKAWSHEDAVLEIERQSGHHFDPEVVRAFLSLMERGK</sequence>
<dbReference type="CDD" id="cd00130">
    <property type="entry name" value="PAS"/>
    <property type="match status" value="1"/>
</dbReference>
<dbReference type="NCBIfam" id="TIGR00254">
    <property type="entry name" value="GGDEF"/>
    <property type="match status" value="1"/>
</dbReference>
<dbReference type="SUPFAM" id="SSF109604">
    <property type="entry name" value="HD-domain/PDEase-like"/>
    <property type="match status" value="1"/>
</dbReference>
<dbReference type="PANTHER" id="PTHR45228">
    <property type="entry name" value="CYCLIC DI-GMP PHOSPHODIESTERASE TM_0186-RELATED"/>
    <property type="match status" value="1"/>
</dbReference>
<evidence type="ECO:0000313" key="4">
    <source>
        <dbReference type="EMBL" id="AZI44911.1"/>
    </source>
</evidence>
<dbReference type="OrthoDB" id="9804747at2"/>
<feature type="domain" description="HD-GYP" evidence="3">
    <location>
        <begin position="432"/>
        <end position="620"/>
    </location>
</feature>
<dbReference type="Pfam" id="PF00990">
    <property type="entry name" value="GGDEF"/>
    <property type="match status" value="1"/>
</dbReference>
<dbReference type="Gene3D" id="3.30.70.270">
    <property type="match status" value="1"/>
</dbReference>
<evidence type="ECO:0000259" key="3">
    <source>
        <dbReference type="PROSITE" id="PS51832"/>
    </source>
</evidence>
<dbReference type="CDD" id="cd00077">
    <property type="entry name" value="HDc"/>
    <property type="match status" value="1"/>
</dbReference>
<geneLocation type="plasmid" evidence="4 5">
    <name>unnamed2</name>
</geneLocation>
<dbReference type="InterPro" id="IPR000160">
    <property type="entry name" value="GGDEF_dom"/>
</dbReference>
<dbReference type="Pfam" id="PF13487">
    <property type="entry name" value="HD_5"/>
    <property type="match status" value="1"/>
</dbReference>
<dbReference type="InterPro" id="IPR013656">
    <property type="entry name" value="PAS_4"/>
</dbReference>
<dbReference type="Gene3D" id="1.10.3210.10">
    <property type="entry name" value="Hypothetical protein af1432"/>
    <property type="match status" value="1"/>
</dbReference>
<dbReference type="PROSITE" id="PS50887">
    <property type="entry name" value="GGDEF"/>
    <property type="match status" value="1"/>
</dbReference>
<accession>A0A3G8YT89</accession>
<proteinExistence type="predicted"/>